<keyword evidence="4 5" id="KW-0472">Membrane</keyword>
<proteinExistence type="inferred from homology"/>
<evidence type="ECO:0000256" key="3">
    <source>
        <dbReference type="ARBA" id="ARBA00022989"/>
    </source>
</evidence>
<keyword evidence="2 5" id="KW-0812">Transmembrane</keyword>
<dbReference type="RefSeq" id="WP_201375967.1">
    <property type="nucleotide sequence ID" value="NZ_BNJG01000003.1"/>
</dbReference>
<keyword evidence="5" id="KW-1003">Cell membrane</keyword>
<dbReference type="EMBL" id="BNJG01000003">
    <property type="protein sequence ID" value="GHO59823.1"/>
    <property type="molecule type" value="Genomic_DNA"/>
</dbReference>
<accession>A0ABQ3V4I0</accession>
<dbReference type="InterPro" id="IPR051784">
    <property type="entry name" value="Nod_factor_ABC_transporter"/>
</dbReference>
<dbReference type="Proteomes" id="UP000654345">
    <property type="component" value="Unassembled WGS sequence"/>
</dbReference>
<feature type="transmembrane region" description="Helical" evidence="5">
    <location>
        <begin position="66"/>
        <end position="85"/>
    </location>
</feature>
<comment type="caution">
    <text evidence="7">The sequence shown here is derived from an EMBL/GenBank/DDBJ whole genome shotgun (WGS) entry which is preliminary data.</text>
</comment>
<keyword evidence="5" id="KW-0813">Transport</keyword>
<dbReference type="InterPro" id="IPR000412">
    <property type="entry name" value="ABC_2_transport"/>
</dbReference>
<comment type="subcellular location">
    <subcellularLocation>
        <location evidence="5">Cell membrane</location>
        <topology evidence="5">Multi-pass membrane protein</topology>
    </subcellularLocation>
    <subcellularLocation>
        <location evidence="1">Membrane</location>
        <topology evidence="1">Multi-pass membrane protein</topology>
    </subcellularLocation>
</comment>
<dbReference type="PIRSF" id="PIRSF006648">
    <property type="entry name" value="DrrB"/>
    <property type="match status" value="1"/>
</dbReference>
<dbReference type="InterPro" id="IPR013525">
    <property type="entry name" value="ABC2_TM"/>
</dbReference>
<name>A0ABQ3V4I0_9CHLR</name>
<dbReference type="PANTHER" id="PTHR43229:SF2">
    <property type="entry name" value="NODULATION PROTEIN J"/>
    <property type="match status" value="1"/>
</dbReference>
<reference evidence="7 8" key="1">
    <citation type="journal article" date="2021" name="Int. J. Syst. Evol. Microbiol.">
        <title>Reticulibacter mediterranei gen. nov., sp. nov., within the new family Reticulibacteraceae fam. nov., and Ktedonospora formicarum gen. nov., sp. nov., Ktedonobacter robiniae sp. nov., Dictyobacter formicarum sp. nov. and Dictyobacter arantiisoli sp. nov., belonging to the class Ktedonobacteria.</title>
        <authorList>
            <person name="Yabe S."/>
            <person name="Zheng Y."/>
            <person name="Wang C.M."/>
            <person name="Sakai Y."/>
            <person name="Abe K."/>
            <person name="Yokota A."/>
            <person name="Donadio S."/>
            <person name="Cavaletti L."/>
            <person name="Monciardini P."/>
        </authorList>
    </citation>
    <scope>NUCLEOTIDE SEQUENCE [LARGE SCALE GENOMIC DNA]</scope>
    <source>
        <strain evidence="7 8">SOSP1-30</strain>
    </source>
</reference>
<comment type="similarity">
    <text evidence="5">Belongs to the ABC-2 integral membrane protein family.</text>
</comment>
<keyword evidence="3 5" id="KW-1133">Transmembrane helix</keyword>
<feature type="transmembrane region" description="Helical" evidence="5">
    <location>
        <begin position="248"/>
        <end position="270"/>
    </location>
</feature>
<evidence type="ECO:0000313" key="8">
    <source>
        <dbReference type="Proteomes" id="UP000654345"/>
    </source>
</evidence>
<evidence type="ECO:0000256" key="2">
    <source>
        <dbReference type="ARBA" id="ARBA00022692"/>
    </source>
</evidence>
<dbReference type="PROSITE" id="PS51012">
    <property type="entry name" value="ABC_TM2"/>
    <property type="match status" value="1"/>
</dbReference>
<dbReference type="InterPro" id="IPR047817">
    <property type="entry name" value="ABC2_TM_bact-type"/>
</dbReference>
<feature type="transmembrane region" description="Helical" evidence="5">
    <location>
        <begin position="39"/>
        <end position="60"/>
    </location>
</feature>
<organism evidence="7 8">
    <name type="scientific">Ktedonobacter robiniae</name>
    <dbReference type="NCBI Taxonomy" id="2778365"/>
    <lineage>
        <taxon>Bacteria</taxon>
        <taxon>Bacillati</taxon>
        <taxon>Chloroflexota</taxon>
        <taxon>Ktedonobacteria</taxon>
        <taxon>Ktedonobacterales</taxon>
        <taxon>Ktedonobacteraceae</taxon>
        <taxon>Ktedonobacter</taxon>
    </lineage>
</organism>
<keyword evidence="8" id="KW-1185">Reference proteome</keyword>
<evidence type="ECO:0000256" key="5">
    <source>
        <dbReference type="RuleBase" id="RU361157"/>
    </source>
</evidence>
<dbReference type="PRINTS" id="PR00164">
    <property type="entry name" value="ABC2TRNSPORT"/>
</dbReference>
<dbReference type="Pfam" id="PF01061">
    <property type="entry name" value="ABC2_membrane"/>
    <property type="match status" value="1"/>
</dbReference>
<evidence type="ECO:0000313" key="7">
    <source>
        <dbReference type="EMBL" id="GHO59823.1"/>
    </source>
</evidence>
<evidence type="ECO:0000259" key="6">
    <source>
        <dbReference type="PROSITE" id="PS51012"/>
    </source>
</evidence>
<feature type="transmembrane region" description="Helical" evidence="5">
    <location>
        <begin position="190"/>
        <end position="212"/>
    </location>
</feature>
<feature type="transmembrane region" description="Helical" evidence="5">
    <location>
        <begin position="152"/>
        <end position="178"/>
    </location>
</feature>
<gene>
    <name evidence="7" type="ORF">KSB_82980</name>
</gene>
<evidence type="ECO:0000256" key="4">
    <source>
        <dbReference type="ARBA" id="ARBA00023136"/>
    </source>
</evidence>
<evidence type="ECO:0000256" key="1">
    <source>
        <dbReference type="ARBA" id="ARBA00004141"/>
    </source>
</evidence>
<sequence length="276" mass="30583">MTNPVIHPAREQRSNVSRNWNAILTIAGRDVMRFLRDPIRLVFTLIFPIILVGGLAGPLQGNFGKAAGYNLITFSMTGLLAMSLFQSTMSGLVSLIEDRTSDFSQELFIAPISRYTIIFGKIFGESLVALVQAVILVLLGALLFGVPLSLTSLLLVIPVSLIICLFGGAFGALLTSLFSDQRAANMIMPFLLFPQFFLSGIFLPIRGLPWYLTLLSEITPMRYAVDLVRGIFYAGRPEYNQIVLLHPLINLAIIAILFTIFLVSGTILFVRRERNR</sequence>
<feature type="domain" description="ABC transmembrane type-2" evidence="6">
    <location>
        <begin position="39"/>
        <end position="272"/>
    </location>
</feature>
<feature type="transmembrane region" description="Helical" evidence="5">
    <location>
        <begin position="127"/>
        <end position="146"/>
    </location>
</feature>
<dbReference type="PANTHER" id="PTHR43229">
    <property type="entry name" value="NODULATION PROTEIN J"/>
    <property type="match status" value="1"/>
</dbReference>
<protein>
    <recommendedName>
        <fullName evidence="5">Transport permease protein</fullName>
    </recommendedName>
</protein>